<evidence type="ECO:0000313" key="1">
    <source>
        <dbReference type="EMBL" id="GET03624.1"/>
    </source>
</evidence>
<dbReference type="EMBL" id="BLAL01000324">
    <property type="protein sequence ID" value="GET03624.1"/>
    <property type="molecule type" value="Genomic_DNA"/>
</dbReference>
<name>A0A8H3R506_9GLOM</name>
<sequence>MGRLLDSKTKKTIIRYMEEFKHLKNPYAEISKLIPHLSAKQICHQWNNELDPSLNHDPLTEDERKVIDEWVDANREADGTISWKFCQRDMKMRFNKYHSTNKIKNAWNSKHNRQKPYQKNVVRKQKRHESSEVANLPHQFLVNDVSHRFSVNEDVRPFAHSLLNGISNIGITPLPTIIEPNFFQPHAPQLLPNSSEFGICNYNYNNNSNLPIMEPKFQPCFPTIVLRPTKMCKFHCKSILTVTVTRTKLLSPPVKLSLIKE</sequence>
<accession>A0A8H3R506</accession>
<organism evidence="1 2">
    <name type="scientific">Rhizophagus clarus</name>
    <dbReference type="NCBI Taxonomy" id="94130"/>
    <lineage>
        <taxon>Eukaryota</taxon>
        <taxon>Fungi</taxon>
        <taxon>Fungi incertae sedis</taxon>
        <taxon>Mucoromycota</taxon>
        <taxon>Glomeromycotina</taxon>
        <taxon>Glomeromycetes</taxon>
        <taxon>Glomerales</taxon>
        <taxon>Glomeraceae</taxon>
        <taxon>Rhizophagus</taxon>
    </lineage>
</organism>
<evidence type="ECO:0000313" key="2">
    <source>
        <dbReference type="Proteomes" id="UP000615446"/>
    </source>
</evidence>
<dbReference type="Proteomes" id="UP000615446">
    <property type="component" value="Unassembled WGS sequence"/>
</dbReference>
<protein>
    <recommendedName>
        <fullName evidence="3">HTH myb-type domain-containing protein</fullName>
    </recommendedName>
</protein>
<gene>
    <name evidence="1" type="ORF">RCL2_002995300</name>
</gene>
<comment type="caution">
    <text evidence="1">The sequence shown here is derived from an EMBL/GenBank/DDBJ whole genome shotgun (WGS) entry which is preliminary data.</text>
</comment>
<dbReference type="OrthoDB" id="2143914at2759"/>
<dbReference type="InterPro" id="IPR009057">
    <property type="entry name" value="Homeodomain-like_sf"/>
</dbReference>
<reference evidence="1" key="1">
    <citation type="submission" date="2019-10" db="EMBL/GenBank/DDBJ databases">
        <title>Conservation and host-specific expression of non-tandemly repeated heterogenous ribosome RNA gene in arbuscular mycorrhizal fungi.</title>
        <authorList>
            <person name="Maeda T."/>
            <person name="Kobayashi Y."/>
            <person name="Nakagawa T."/>
            <person name="Ezawa T."/>
            <person name="Yamaguchi K."/>
            <person name="Bino T."/>
            <person name="Nishimoto Y."/>
            <person name="Shigenobu S."/>
            <person name="Kawaguchi M."/>
        </authorList>
    </citation>
    <scope>NUCLEOTIDE SEQUENCE</scope>
    <source>
        <strain evidence="1">HR1</strain>
    </source>
</reference>
<proteinExistence type="predicted"/>
<dbReference type="SUPFAM" id="SSF46689">
    <property type="entry name" value="Homeodomain-like"/>
    <property type="match status" value="1"/>
</dbReference>
<dbReference type="AlphaFoldDB" id="A0A8H3R506"/>
<evidence type="ECO:0008006" key="3">
    <source>
        <dbReference type="Google" id="ProtNLM"/>
    </source>
</evidence>